<gene>
    <name evidence="2" type="ORF">A4X09_0g7271</name>
</gene>
<dbReference type="Proteomes" id="UP000078113">
    <property type="component" value="Unassembled WGS sequence"/>
</dbReference>
<dbReference type="AlphaFoldDB" id="A0A8X7N3T6"/>
<feature type="compositionally biased region" description="Polar residues" evidence="1">
    <location>
        <begin position="52"/>
        <end position="62"/>
    </location>
</feature>
<organism evidence="2 3">
    <name type="scientific">Tilletia walkeri</name>
    <dbReference type="NCBI Taxonomy" id="117179"/>
    <lineage>
        <taxon>Eukaryota</taxon>
        <taxon>Fungi</taxon>
        <taxon>Dikarya</taxon>
        <taxon>Basidiomycota</taxon>
        <taxon>Ustilaginomycotina</taxon>
        <taxon>Exobasidiomycetes</taxon>
        <taxon>Tilletiales</taxon>
        <taxon>Tilletiaceae</taxon>
        <taxon>Tilletia</taxon>
    </lineage>
</organism>
<dbReference type="EMBL" id="LWDG02000674">
    <property type="protein sequence ID" value="KAE8263261.1"/>
    <property type="molecule type" value="Genomic_DNA"/>
</dbReference>
<reference evidence="2" key="2">
    <citation type="journal article" date="2019" name="IMA Fungus">
        <title>Genome sequencing and comparison of five Tilletia species to identify candidate genes for the detection of regulated species infecting wheat.</title>
        <authorList>
            <person name="Nguyen H.D.T."/>
            <person name="Sultana T."/>
            <person name="Kesanakurti P."/>
            <person name="Hambleton S."/>
        </authorList>
    </citation>
    <scope>NUCLEOTIDE SEQUENCE</scope>
    <source>
        <strain evidence="2">DAOMC 236422</strain>
    </source>
</reference>
<protein>
    <submittedName>
        <fullName evidence="2">Uncharacterized protein</fullName>
    </submittedName>
</protein>
<evidence type="ECO:0000313" key="3">
    <source>
        <dbReference type="Proteomes" id="UP000078113"/>
    </source>
</evidence>
<reference evidence="2" key="1">
    <citation type="submission" date="2016-04" db="EMBL/GenBank/DDBJ databases">
        <authorList>
            <person name="Nguyen H.D."/>
            <person name="Samba Siva P."/>
            <person name="Cullis J."/>
            <person name="Levesque C.A."/>
            <person name="Hambleton S."/>
        </authorList>
    </citation>
    <scope>NUCLEOTIDE SEQUENCE</scope>
    <source>
        <strain evidence="2">DAOMC 236422</strain>
    </source>
</reference>
<evidence type="ECO:0000313" key="2">
    <source>
        <dbReference type="EMBL" id="KAE8263261.1"/>
    </source>
</evidence>
<name>A0A8X7N3T6_9BASI</name>
<feature type="non-terminal residue" evidence="2">
    <location>
        <position position="1"/>
    </location>
</feature>
<keyword evidence="3" id="KW-1185">Reference proteome</keyword>
<evidence type="ECO:0000256" key="1">
    <source>
        <dbReference type="SAM" id="MobiDB-lite"/>
    </source>
</evidence>
<proteinExistence type="predicted"/>
<sequence length="122" mass="13292">LSPASIARSGASSRQGSHVIPAQIVYPHRHRDLASARDLNTHGDHHHRSYLGTPSSASSAQPQHGLEHFRPSAFPCHASLVHHVLEPCDPIMQSNILSHRSASICHLSCCCCLTSSLRLSRH</sequence>
<accession>A0A8X7N3T6</accession>
<comment type="caution">
    <text evidence="2">The sequence shown here is derived from an EMBL/GenBank/DDBJ whole genome shotgun (WGS) entry which is preliminary data.</text>
</comment>
<feature type="region of interest" description="Disordered" evidence="1">
    <location>
        <begin position="39"/>
        <end position="64"/>
    </location>
</feature>